<gene>
    <name evidence="1" type="ORF">F4820DRAFT_442394</name>
</gene>
<dbReference type="EMBL" id="MU393421">
    <property type="protein sequence ID" value="KAI4870965.1"/>
    <property type="molecule type" value="Genomic_DNA"/>
</dbReference>
<dbReference type="Proteomes" id="UP001497700">
    <property type="component" value="Unassembled WGS sequence"/>
</dbReference>
<name>A0ACB9ZK54_9PEZI</name>
<sequence length="1230" mass="137937">MAPKSRTIKIPENDWARHKDKILELFLLSERTLKEIADYMETNHEFTATISQYEAQLRVWKARRRLTVREWDSIFKRLNNLDPDTKSRVVLSGRPVPEHQIRRARRHWKSKSAREGRSFSDNIDTNTDAHIEVQSPGGTWGQFADATRIASSPPKHQDQEVILSPEASVLLDSSHSIQHVRQGERADIFTPLSNTDVYADFTTLNEYTVSMGDVDMLKSPSFIFSLLQNPSSLISRERTLPGSRMLTLYTPPSTQISSLNFSDYLRSEVYPTSSISVAPFKWLEQLSYAVFEDTFASWRLISANRTMGWEETYLFPRSQDIVGQFQDIFRSSNPIQEQRIGHNWRGRLNTFCTLLPGSASQTGGRNSQSLLAADDILDSKFTRLLLFSMANGLAGLEDAPMEGIIKFLARSQSIVKQFMQCLKACGNYIAKALAETLFEGVVKTNENSVLIQLLTTGLVDVDRNINFGYGSDDTAIRYAARCGNWEMVEVLLKANAKPTKDFDRLLLQPRRNDFVVTAAWLRTWNAYWQQQPTYVGIRWQKTPIFRIRGDSNRWTREAIQLCVSDILDPTEHCFLFMAGFLEHIPVDIENEEKMCLDDADEISSRDIEARNALLSIFEACRKVGCGKCPKRYSAAVRKATVNGAMHKYFNFVALLLPYCNDAWANIILSISIMQHQDDLAALALDQIKSFKFIPIHRLETAGALNDIYHHQQYLFEDALHAAAEVQDYEYVRKFLSQYPQSAPFDAILPALRCAVKAGCNGIAFEIMAAMDNDNRAGHRKDLFAKAIQANRTDVLLKDDLDFLALAAAIGDIGYVKVHLAYHPPQESRTLTKALRRAMENYHNRIAFELINAGASVGSYQDMSGDISEKPLTLAIMTRDIQLWKLTEAELSDCLTVAISQNEHSKIQLFLDYHGFVSLQRLLETQAGSGLATLHTLLPYLSANPSAAALLFGAQALLKAIRIKPTIQQQFGTAGMRHETDQDSLEGWDQLLSSGMIDLGGKVEWNGIRFVLSPLGAAIKRHGKSKDPDFMMILKLLNAGCLVNTIAKYAEFGSGIICWTVLLLAIETEDEELVQLLIDHGADVHEAPSLAVKRTPLQQAAEVGSLEIVKLLLRHDVDVNAAPSARSGGTALQFAAISGNCNIAAELLSRGALLYAPPSKVNGRWPIEGAAEHGRLTMIEYLWMAKENTSFPDNVETGFEEVHCRRAMELAERNGHIACRDFIAEIWGLLG</sequence>
<evidence type="ECO:0000313" key="1">
    <source>
        <dbReference type="EMBL" id="KAI4870965.1"/>
    </source>
</evidence>
<protein>
    <submittedName>
        <fullName evidence="1">Uncharacterized protein</fullName>
    </submittedName>
</protein>
<comment type="caution">
    <text evidence="1">The sequence shown here is derived from an EMBL/GenBank/DDBJ whole genome shotgun (WGS) entry which is preliminary data.</text>
</comment>
<keyword evidence="2" id="KW-1185">Reference proteome</keyword>
<evidence type="ECO:0000313" key="2">
    <source>
        <dbReference type="Proteomes" id="UP001497700"/>
    </source>
</evidence>
<reference evidence="1 2" key="1">
    <citation type="journal article" date="2022" name="New Phytol.">
        <title>Ecological generalism drives hyperdiversity of secondary metabolite gene clusters in xylarialean endophytes.</title>
        <authorList>
            <person name="Franco M.E.E."/>
            <person name="Wisecaver J.H."/>
            <person name="Arnold A.E."/>
            <person name="Ju Y.M."/>
            <person name="Slot J.C."/>
            <person name="Ahrendt S."/>
            <person name="Moore L.P."/>
            <person name="Eastman K.E."/>
            <person name="Scott K."/>
            <person name="Konkel Z."/>
            <person name="Mondo S.J."/>
            <person name="Kuo A."/>
            <person name="Hayes R.D."/>
            <person name="Haridas S."/>
            <person name="Andreopoulos B."/>
            <person name="Riley R."/>
            <person name="LaButti K."/>
            <person name="Pangilinan J."/>
            <person name="Lipzen A."/>
            <person name="Amirebrahimi M."/>
            <person name="Yan J."/>
            <person name="Adam C."/>
            <person name="Keymanesh K."/>
            <person name="Ng V."/>
            <person name="Louie K."/>
            <person name="Northen T."/>
            <person name="Drula E."/>
            <person name="Henrissat B."/>
            <person name="Hsieh H.M."/>
            <person name="Youens-Clark K."/>
            <person name="Lutzoni F."/>
            <person name="Miadlikowska J."/>
            <person name="Eastwood D.C."/>
            <person name="Hamelin R.C."/>
            <person name="Grigoriev I.V."/>
            <person name="U'Ren J.M."/>
        </authorList>
    </citation>
    <scope>NUCLEOTIDE SEQUENCE [LARGE SCALE GENOMIC DNA]</scope>
    <source>
        <strain evidence="1 2">CBS 119005</strain>
    </source>
</reference>
<accession>A0ACB9ZK54</accession>
<proteinExistence type="predicted"/>
<organism evidence="1 2">
    <name type="scientific">Hypoxylon rubiginosum</name>
    <dbReference type="NCBI Taxonomy" id="110542"/>
    <lineage>
        <taxon>Eukaryota</taxon>
        <taxon>Fungi</taxon>
        <taxon>Dikarya</taxon>
        <taxon>Ascomycota</taxon>
        <taxon>Pezizomycotina</taxon>
        <taxon>Sordariomycetes</taxon>
        <taxon>Xylariomycetidae</taxon>
        <taxon>Xylariales</taxon>
        <taxon>Hypoxylaceae</taxon>
        <taxon>Hypoxylon</taxon>
    </lineage>
</organism>